<keyword evidence="1" id="KW-0812">Transmembrane</keyword>
<dbReference type="EnsemblMetazoa" id="GBRI036793-RA">
    <property type="protein sequence ID" value="GBRI036793-PA"/>
    <property type="gene ID" value="GBRI036793"/>
</dbReference>
<keyword evidence="3" id="KW-1185">Reference proteome</keyword>
<dbReference type="VEuPathDB" id="VectorBase:GBRI036793"/>
<protein>
    <submittedName>
        <fullName evidence="2">Uncharacterized protein</fullName>
    </submittedName>
</protein>
<reference evidence="3" key="1">
    <citation type="submission" date="2014-03" db="EMBL/GenBank/DDBJ databases">
        <authorList>
            <person name="Aksoy S."/>
            <person name="Warren W."/>
            <person name="Wilson R.K."/>
        </authorList>
    </citation>
    <scope>NUCLEOTIDE SEQUENCE [LARGE SCALE GENOMIC DNA]</scope>
    <source>
        <strain evidence="3">IAEA</strain>
    </source>
</reference>
<accession>A0A1A9WXY5</accession>
<sequence>MFRLNAWIQYYFAVDLMKISILLVYIQVSVKALTLGCHFSRLIYAKIYAAPFRGRTLRNLRIQQEALVSDHLFIARGRTFRKNIEKWILNQNSSQLFSQHYLQDFRSLCLIDKRTL</sequence>
<evidence type="ECO:0000313" key="2">
    <source>
        <dbReference type="EnsemblMetazoa" id="GBRI036793-PA"/>
    </source>
</evidence>
<evidence type="ECO:0000256" key="1">
    <source>
        <dbReference type="SAM" id="Phobius"/>
    </source>
</evidence>
<reference evidence="2" key="2">
    <citation type="submission" date="2020-05" db="UniProtKB">
        <authorList>
            <consortium name="EnsemblMetazoa"/>
        </authorList>
    </citation>
    <scope>IDENTIFICATION</scope>
    <source>
        <strain evidence="2">IAEA</strain>
    </source>
</reference>
<evidence type="ECO:0000313" key="3">
    <source>
        <dbReference type="Proteomes" id="UP000091820"/>
    </source>
</evidence>
<feature type="transmembrane region" description="Helical" evidence="1">
    <location>
        <begin position="6"/>
        <end position="26"/>
    </location>
</feature>
<proteinExistence type="predicted"/>
<dbReference type="AlphaFoldDB" id="A0A1A9WXY5"/>
<organism evidence="2 3">
    <name type="scientific">Glossina brevipalpis</name>
    <dbReference type="NCBI Taxonomy" id="37001"/>
    <lineage>
        <taxon>Eukaryota</taxon>
        <taxon>Metazoa</taxon>
        <taxon>Ecdysozoa</taxon>
        <taxon>Arthropoda</taxon>
        <taxon>Hexapoda</taxon>
        <taxon>Insecta</taxon>
        <taxon>Pterygota</taxon>
        <taxon>Neoptera</taxon>
        <taxon>Endopterygota</taxon>
        <taxon>Diptera</taxon>
        <taxon>Brachycera</taxon>
        <taxon>Muscomorpha</taxon>
        <taxon>Hippoboscoidea</taxon>
        <taxon>Glossinidae</taxon>
        <taxon>Glossina</taxon>
    </lineage>
</organism>
<name>A0A1A9WXY5_9MUSC</name>
<keyword evidence="1" id="KW-0472">Membrane</keyword>
<keyword evidence="1" id="KW-1133">Transmembrane helix</keyword>
<dbReference type="Proteomes" id="UP000091820">
    <property type="component" value="Unassembled WGS sequence"/>
</dbReference>